<dbReference type="EMBL" id="ATAE01000031">
    <property type="protein sequence ID" value="ERN52835.1"/>
    <property type="molecule type" value="Genomic_DNA"/>
</dbReference>
<gene>
    <name evidence="2" type="ORF">A33I_14165</name>
</gene>
<evidence type="ECO:0000313" key="3">
    <source>
        <dbReference type="Proteomes" id="UP000017170"/>
    </source>
</evidence>
<proteinExistence type="predicted"/>
<evidence type="ECO:0000256" key="1">
    <source>
        <dbReference type="SAM" id="Phobius"/>
    </source>
</evidence>
<evidence type="ECO:0000313" key="2">
    <source>
        <dbReference type="EMBL" id="ERN52835.1"/>
    </source>
</evidence>
<organism evidence="2 3">
    <name type="scientific">Alkalihalophilus marmarensis DSM 21297</name>
    <dbReference type="NCBI Taxonomy" id="1188261"/>
    <lineage>
        <taxon>Bacteria</taxon>
        <taxon>Bacillati</taxon>
        <taxon>Bacillota</taxon>
        <taxon>Bacilli</taxon>
        <taxon>Bacillales</taxon>
        <taxon>Bacillaceae</taxon>
        <taxon>Alkalihalophilus</taxon>
    </lineage>
</organism>
<keyword evidence="1" id="KW-0812">Transmembrane</keyword>
<accession>U6SPN1</accession>
<name>U6SPN1_9BACI</name>
<comment type="caution">
    <text evidence="2">The sequence shown here is derived from an EMBL/GenBank/DDBJ whole genome shotgun (WGS) entry which is preliminary data.</text>
</comment>
<dbReference type="AlphaFoldDB" id="U6SPN1"/>
<keyword evidence="1" id="KW-0472">Membrane</keyword>
<dbReference type="PATRIC" id="fig|1188261.3.peg.2260"/>
<keyword evidence="3" id="KW-1185">Reference proteome</keyword>
<dbReference type="Proteomes" id="UP000017170">
    <property type="component" value="Unassembled WGS sequence"/>
</dbReference>
<feature type="transmembrane region" description="Helical" evidence="1">
    <location>
        <begin position="20"/>
        <end position="41"/>
    </location>
</feature>
<dbReference type="RefSeq" id="WP_022628464.1">
    <property type="nucleotide sequence ID" value="NZ_ATAE01000031.1"/>
</dbReference>
<protein>
    <submittedName>
        <fullName evidence="2">Uncharacterized protein</fullName>
    </submittedName>
</protein>
<reference evidence="2 3" key="1">
    <citation type="journal article" date="2013" name="Genome Announc.">
        <title>Genome Sequence of the Extreme Obligate Alkaliphile Bacillus marmarensis Strain DSM 21297.</title>
        <authorList>
            <person name="Wernick D.G."/>
            <person name="Choi K.Y."/>
            <person name="Tat C.A."/>
            <person name="Lafontaine Rivera J.G."/>
            <person name="Liao J.C."/>
        </authorList>
    </citation>
    <scope>NUCLEOTIDE SEQUENCE [LARGE SCALE GENOMIC DNA]</scope>
    <source>
        <strain evidence="2 3">DSM 21297</strain>
    </source>
</reference>
<feature type="transmembrane region" description="Helical" evidence="1">
    <location>
        <begin position="47"/>
        <end position="66"/>
    </location>
</feature>
<keyword evidence="1" id="KW-1133">Transmembrane helix</keyword>
<sequence>MAKVLKGFIIAFLTAFFTKWLEDVFILSGLVLVVVNTYLISIVEWNILAGNYLLGMVLIILGFVLAKR</sequence>